<accession>A0A7W2ECK2</accession>
<dbReference type="PANTHER" id="PTHR30265">
    <property type="entry name" value="RHO-INTERACTING TRANSCRIPTION TERMINATION FACTOR NUSG"/>
    <property type="match status" value="1"/>
</dbReference>
<dbReference type="Pfam" id="PF02357">
    <property type="entry name" value="NusG"/>
    <property type="match status" value="1"/>
</dbReference>
<dbReference type="AlphaFoldDB" id="A0A7W2ECK2"/>
<dbReference type="SMART" id="SM00738">
    <property type="entry name" value="NGN"/>
    <property type="match status" value="1"/>
</dbReference>
<dbReference type="GO" id="GO:0005829">
    <property type="term" value="C:cytosol"/>
    <property type="evidence" value="ECO:0007669"/>
    <property type="project" value="TreeGrafter"/>
</dbReference>
<reference evidence="10 11" key="1">
    <citation type="submission" date="2020-07" db="EMBL/GenBank/DDBJ databases">
        <title>Draft genome and description of Corynebacterium haemomassiliense strain Marseile-Q3615 sp. nov.</title>
        <authorList>
            <person name="Boxberger M."/>
            <person name="La Scola B."/>
        </authorList>
    </citation>
    <scope>NUCLEOTIDE SEQUENCE [LARGE SCALE GENOMIC DNA]</scope>
    <source>
        <strain evidence="10 11">Marseille-Q3615</strain>
    </source>
</reference>
<dbReference type="InterPro" id="IPR014722">
    <property type="entry name" value="Rib_uL2_dom2"/>
</dbReference>
<protein>
    <recommendedName>
        <fullName evidence="5 6">Transcription termination/antitermination protein NusG</fullName>
    </recommendedName>
</protein>
<evidence type="ECO:0000256" key="2">
    <source>
        <dbReference type="ARBA" id="ARBA00022814"/>
    </source>
</evidence>
<dbReference type="NCBIfam" id="TIGR00922">
    <property type="entry name" value="nusG"/>
    <property type="match status" value="1"/>
</dbReference>
<dbReference type="InterPro" id="IPR047050">
    <property type="entry name" value="NGN"/>
</dbReference>
<dbReference type="PANTHER" id="PTHR30265:SF2">
    <property type="entry name" value="TRANSCRIPTION TERMINATION_ANTITERMINATION PROTEIN NUSG"/>
    <property type="match status" value="1"/>
</dbReference>
<sequence>MIDEGAPVQPSTDPVLNGGDDDPAGTEGGDSSDEESDSSGEGAAGADAEAEAGAAAGEAVEEPVQETDLNTIEAAEGDTGAEADADSDSEYKRRLREYTRELKKQPGDWYIIQSYSGYENKVKTNLEMRSQTLEVEDSIYEVVVPIEQAIENKDGKKKLVKRKLLPGYVLVRMDMNDAAWSVVRETPGVTSFVGNEGNATPVKHRDVAKFLLPKSAATGAKPEVNADGETVVAMPEEEAPKKLAHDYKVGEAVTILSGALASVSATINAIDPETGKIEALVSIFGRETPVELTADQIERIM</sequence>
<evidence type="ECO:0000259" key="9">
    <source>
        <dbReference type="SMART" id="SM00738"/>
    </source>
</evidence>
<dbReference type="Gene3D" id="2.30.30.30">
    <property type="match status" value="1"/>
</dbReference>
<dbReference type="HAMAP" id="MF_00948">
    <property type="entry name" value="NusG"/>
    <property type="match status" value="1"/>
</dbReference>
<dbReference type="GO" id="GO:0006354">
    <property type="term" value="P:DNA-templated transcription elongation"/>
    <property type="evidence" value="ECO:0007669"/>
    <property type="project" value="UniProtKB-UniRule"/>
</dbReference>
<evidence type="ECO:0000313" key="10">
    <source>
        <dbReference type="EMBL" id="MBA5245095.1"/>
    </source>
</evidence>
<dbReference type="Gene3D" id="3.30.70.940">
    <property type="entry name" value="NusG, N-terminal domain"/>
    <property type="match status" value="1"/>
</dbReference>
<dbReference type="EMBL" id="JACDTZ010000002">
    <property type="protein sequence ID" value="MBA5245095.1"/>
    <property type="molecule type" value="Genomic_DNA"/>
</dbReference>
<comment type="caution">
    <text evidence="10">The sequence shown here is derived from an EMBL/GenBank/DDBJ whole genome shotgun (WGS) entry which is preliminary data.</text>
</comment>
<keyword evidence="2 5" id="KW-0889">Transcription antitermination</keyword>
<dbReference type="InterPro" id="IPR015869">
    <property type="entry name" value="Transcrpt_antiterm_NusG_bac_CS"/>
</dbReference>
<dbReference type="Proteomes" id="UP000523682">
    <property type="component" value="Unassembled WGS sequence"/>
</dbReference>
<feature type="compositionally biased region" description="Low complexity" evidence="8">
    <location>
        <begin position="39"/>
        <end position="58"/>
    </location>
</feature>
<dbReference type="InterPro" id="IPR006645">
    <property type="entry name" value="NGN-like_dom"/>
</dbReference>
<evidence type="ECO:0000256" key="1">
    <source>
        <dbReference type="ARBA" id="ARBA00022472"/>
    </source>
</evidence>
<name>A0A7W2ECK2_9CORY</name>
<evidence type="ECO:0000256" key="6">
    <source>
        <dbReference type="NCBIfam" id="TIGR00922"/>
    </source>
</evidence>
<dbReference type="GO" id="GO:0032784">
    <property type="term" value="P:regulation of DNA-templated transcription elongation"/>
    <property type="evidence" value="ECO:0007669"/>
    <property type="project" value="InterPro"/>
</dbReference>
<dbReference type="InterPro" id="IPR043425">
    <property type="entry name" value="NusG-like"/>
</dbReference>
<keyword evidence="11" id="KW-1185">Reference proteome</keyword>
<evidence type="ECO:0000313" key="11">
    <source>
        <dbReference type="Proteomes" id="UP000523682"/>
    </source>
</evidence>
<keyword evidence="4 5" id="KW-0804">Transcription</keyword>
<dbReference type="SUPFAM" id="SSF82679">
    <property type="entry name" value="N-utilization substance G protein NusG, N-terminal domain"/>
    <property type="match status" value="1"/>
</dbReference>
<dbReference type="SUPFAM" id="SSF50104">
    <property type="entry name" value="Translation proteins SH3-like domain"/>
    <property type="match status" value="1"/>
</dbReference>
<dbReference type="GO" id="GO:0006353">
    <property type="term" value="P:DNA-templated transcription termination"/>
    <property type="evidence" value="ECO:0007669"/>
    <property type="project" value="UniProtKB-UniRule"/>
</dbReference>
<dbReference type="InterPro" id="IPR008991">
    <property type="entry name" value="Translation_prot_SH3-like_sf"/>
</dbReference>
<dbReference type="InterPro" id="IPR036735">
    <property type="entry name" value="NGN_dom_sf"/>
</dbReference>
<dbReference type="CDD" id="cd09891">
    <property type="entry name" value="NGN_Bact_1"/>
    <property type="match status" value="1"/>
</dbReference>
<comment type="function">
    <text evidence="5 7">Participates in transcription elongation, termination and antitermination.</text>
</comment>
<keyword evidence="1 5" id="KW-0806">Transcription termination</keyword>
<evidence type="ECO:0000256" key="3">
    <source>
        <dbReference type="ARBA" id="ARBA00023015"/>
    </source>
</evidence>
<dbReference type="InterPro" id="IPR001062">
    <property type="entry name" value="Transcrpt_antiterm_NusG"/>
</dbReference>
<feature type="compositionally biased region" description="Acidic residues" evidence="8">
    <location>
        <begin position="19"/>
        <end position="38"/>
    </location>
</feature>
<dbReference type="GO" id="GO:0031564">
    <property type="term" value="P:transcription antitermination"/>
    <property type="evidence" value="ECO:0007669"/>
    <property type="project" value="UniProtKB-UniRule"/>
</dbReference>
<evidence type="ECO:0000256" key="8">
    <source>
        <dbReference type="SAM" id="MobiDB-lite"/>
    </source>
</evidence>
<dbReference type="CDD" id="cd06091">
    <property type="entry name" value="KOW_NusG"/>
    <property type="match status" value="1"/>
</dbReference>
<proteinExistence type="inferred from homology"/>
<gene>
    <name evidence="5 10" type="primary">nusG</name>
    <name evidence="10" type="ORF">H0193_09835</name>
</gene>
<evidence type="ECO:0000256" key="5">
    <source>
        <dbReference type="HAMAP-Rule" id="MF_00948"/>
    </source>
</evidence>
<dbReference type="PRINTS" id="PR00338">
    <property type="entry name" value="NUSGTNSCPFCT"/>
</dbReference>
<feature type="domain" description="NusG-like N-terminal" evidence="9">
    <location>
        <begin position="106"/>
        <end position="214"/>
    </location>
</feature>
<evidence type="ECO:0000256" key="7">
    <source>
        <dbReference type="RuleBase" id="RU000538"/>
    </source>
</evidence>
<evidence type="ECO:0000256" key="4">
    <source>
        <dbReference type="ARBA" id="ARBA00023163"/>
    </source>
</evidence>
<comment type="similarity">
    <text evidence="5 7">Belongs to the NusG family.</text>
</comment>
<feature type="region of interest" description="Disordered" evidence="8">
    <location>
        <begin position="1"/>
        <end position="90"/>
    </location>
</feature>
<organism evidence="10 11">
    <name type="scientific">Corynebacterium haemomassiliense</name>
    <dbReference type="NCBI Taxonomy" id="2754726"/>
    <lineage>
        <taxon>Bacteria</taxon>
        <taxon>Bacillati</taxon>
        <taxon>Actinomycetota</taxon>
        <taxon>Actinomycetes</taxon>
        <taxon>Mycobacteriales</taxon>
        <taxon>Corynebacteriaceae</taxon>
        <taxon>Corynebacterium</taxon>
    </lineage>
</organism>
<feature type="compositionally biased region" description="Acidic residues" evidence="8">
    <location>
        <begin position="75"/>
        <end position="88"/>
    </location>
</feature>
<dbReference type="PROSITE" id="PS01014">
    <property type="entry name" value="NUSG"/>
    <property type="match status" value="1"/>
</dbReference>
<keyword evidence="3 5" id="KW-0805">Transcription regulation</keyword>